<dbReference type="InterPro" id="IPR011990">
    <property type="entry name" value="TPR-like_helical_dom_sf"/>
</dbReference>
<dbReference type="InterPro" id="IPR006597">
    <property type="entry name" value="Sel1-like"/>
</dbReference>
<organism evidence="2 3">
    <name type="scientific">Ahniella affigens</name>
    <dbReference type="NCBI Taxonomy" id="2021234"/>
    <lineage>
        <taxon>Bacteria</taxon>
        <taxon>Pseudomonadati</taxon>
        <taxon>Pseudomonadota</taxon>
        <taxon>Gammaproteobacteria</taxon>
        <taxon>Lysobacterales</taxon>
        <taxon>Rhodanobacteraceae</taxon>
        <taxon>Ahniella</taxon>
    </lineage>
</organism>
<accession>A0A2P1PRA0</accession>
<dbReference type="InterPro" id="IPR050767">
    <property type="entry name" value="Sel1_AlgK"/>
</dbReference>
<evidence type="ECO:0000313" key="3">
    <source>
        <dbReference type="Proteomes" id="UP000241074"/>
    </source>
</evidence>
<evidence type="ECO:0008006" key="4">
    <source>
        <dbReference type="Google" id="ProtNLM"/>
    </source>
</evidence>
<reference evidence="2 3" key="2">
    <citation type="submission" date="2018-03" db="EMBL/GenBank/DDBJ databases">
        <authorList>
            <person name="Keele B.F."/>
        </authorList>
    </citation>
    <scope>NUCLEOTIDE SEQUENCE [LARGE SCALE GENOMIC DNA]</scope>
    <source>
        <strain evidence="2 3">D13</strain>
    </source>
</reference>
<dbReference type="RefSeq" id="WP_106891279.1">
    <property type="nucleotide sequence ID" value="NZ_CP027860.1"/>
</dbReference>
<dbReference type="AlphaFoldDB" id="A0A2P1PRA0"/>
<evidence type="ECO:0000256" key="1">
    <source>
        <dbReference type="SAM" id="SignalP"/>
    </source>
</evidence>
<feature type="chain" id="PRO_5015149045" description="Sel1 repeat family protein" evidence="1">
    <location>
        <begin position="22"/>
        <end position="328"/>
    </location>
</feature>
<proteinExistence type="predicted"/>
<dbReference type="SUPFAM" id="SSF81901">
    <property type="entry name" value="HCP-like"/>
    <property type="match status" value="1"/>
</dbReference>
<dbReference type="EMBL" id="CP027860">
    <property type="protein sequence ID" value="AVP97355.1"/>
    <property type="molecule type" value="Genomic_DNA"/>
</dbReference>
<reference evidence="2 3" key="1">
    <citation type="submission" date="2018-03" db="EMBL/GenBank/DDBJ databases">
        <title>Ahniella affigens gen. nov., sp. nov., a gammaproteobacterium isolated from sandy soil near a stream.</title>
        <authorList>
            <person name="Ko Y."/>
            <person name="Kim J.-H."/>
        </authorList>
    </citation>
    <scope>NUCLEOTIDE SEQUENCE [LARGE SCALE GENOMIC DNA]</scope>
    <source>
        <strain evidence="2 3">D13</strain>
    </source>
</reference>
<dbReference type="PANTHER" id="PTHR11102">
    <property type="entry name" value="SEL-1-LIKE PROTEIN"/>
    <property type="match status" value="1"/>
</dbReference>
<dbReference type="KEGG" id="xba:C7S18_09185"/>
<dbReference type="Gene3D" id="1.25.40.10">
    <property type="entry name" value="Tetratricopeptide repeat domain"/>
    <property type="match status" value="2"/>
</dbReference>
<keyword evidence="3" id="KW-1185">Reference proteome</keyword>
<gene>
    <name evidence="2" type="ORF">C7S18_09185</name>
</gene>
<feature type="signal peptide" evidence="1">
    <location>
        <begin position="1"/>
        <end position="21"/>
    </location>
</feature>
<dbReference type="PANTHER" id="PTHR11102:SF160">
    <property type="entry name" value="ERAD-ASSOCIATED E3 UBIQUITIN-PROTEIN LIGASE COMPONENT HRD3"/>
    <property type="match status" value="1"/>
</dbReference>
<evidence type="ECO:0000313" key="2">
    <source>
        <dbReference type="EMBL" id="AVP97355.1"/>
    </source>
</evidence>
<sequence>MSCLNHRIGLLLLALATSMHADAGCALPKPKPATEWRAPAEKELKSLRQKVKVKKDANQAREAMANLAVTLWVRSNRLESEGDRTSADAIRRFVRDQLPDTEWRIGYQTQNNDQGAAEAVLTRLRTDPKSEPKAVCDAAFRAAGLGSAEGQFRQAQCATDGGESRRYLEQAAATGHAGAQEALGRICLNEGAAGADCTTRWLCRAAQAGRTDAQSLLGWWLGRSDAPAADRVDAEPWLKIAAERGERAAMNNLGEWWERSGDVNQALLWYRKAADAGQPEAMVNVGRMLARSAGQCEQAAAWFDKAAAQGLSMAADYKAKLPCVKPAS</sequence>
<dbReference type="OrthoDB" id="6810016at2"/>
<protein>
    <recommendedName>
        <fullName evidence="4">Sel1 repeat family protein</fullName>
    </recommendedName>
</protein>
<name>A0A2P1PRA0_9GAMM</name>
<keyword evidence="1" id="KW-0732">Signal</keyword>
<dbReference type="Proteomes" id="UP000241074">
    <property type="component" value="Chromosome"/>
</dbReference>
<dbReference type="SMART" id="SM00671">
    <property type="entry name" value="SEL1"/>
    <property type="match status" value="4"/>
</dbReference>